<dbReference type="Gene3D" id="3.40.50.11660">
    <property type="entry name" value="Glycosyl transferase family 10, C-terminal domain"/>
    <property type="match status" value="1"/>
</dbReference>
<dbReference type="Pfam" id="PF00852">
    <property type="entry name" value="Glyco_transf_10"/>
    <property type="match status" value="1"/>
</dbReference>
<evidence type="ECO:0000256" key="2">
    <source>
        <dbReference type="ARBA" id="ARBA00008919"/>
    </source>
</evidence>
<keyword evidence="3 5" id="KW-0328">Glycosyltransferase</keyword>
<accession>A0A397UWW9</accession>
<dbReference type="PANTHER" id="PTHR11929:SF194">
    <property type="entry name" value="ALPHA-(1,3)-FUCOSYLTRANSFERASE 10"/>
    <property type="match status" value="1"/>
</dbReference>
<protein>
    <recommendedName>
        <fullName evidence="5">Fucosyltransferase</fullName>
        <ecNumber evidence="5">2.4.1.-</ecNumber>
    </recommendedName>
</protein>
<comment type="subcellular location">
    <subcellularLocation>
        <location evidence="5">Golgi apparatus</location>
        <location evidence="5">Golgi stack membrane</location>
        <topology evidence="5">Single-pass type II membrane protein</topology>
    </subcellularLocation>
</comment>
<comment type="caution">
    <text evidence="7">The sequence shown here is derived from an EMBL/GenBank/DDBJ whole genome shotgun (WGS) entry which is preliminary data.</text>
</comment>
<sequence>MTLHSFLNNLLPYEKHFFPGFFRNQNIYDTMHIRYKMLQIKIYIIYVITVLLFVIFLSLIILQSTIRVSINELDDSQHKINYSELLIDKLKIKPTNLIEWKQRHYITNYFNNNKKVKVYTTYGRWYDSEDLLRLTYNPDGTLVYCDIPCIWKRRDLTELSYKELKTADAIFNVDNVFLPKKKAHKGQKFITLTLEPKTHYPSYYHNGSYDIYSSFDEDSDIPTSYVRIDPEIWRIIPPFNITKLSPNSTLISFIATHTTEFRKSFVPLLQAHMNVASFGAVHWNTPWGLYPECLKLGKYDAKNCAISKYPFYLAIENCQEKDYSTEKLWDVFNLGVVPVIWGAPNVRSYLPHPKSAILIDDFPDAEALANYLKYLAKNETAYLEHHKWRTMKFSDGLEKKSYMSIRNIECNICKEVARLRILEGQI</sequence>
<comment type="similarity">
    <text evidence="2 5">Belongs to the glycosyltransferase 10 family.</text>
</comment>
<dbReference type="GO" id="GO:0032580">
    <property type="term" value="C:Golgi cisterna membrane"/>
    <property type="evidence" value="ECO:0007669"/>
    <property type="project" value="UniProtKB-SubCell"/>
</dbReference>
<keyword evidence="5" id="KW-0472">Membrane</keyword>
<evidence type="ECO:0000256" key="1">
    <source>
        <dbReference type="ARBA" id="ARBA00004922"/>
    </source>
</evidence>
<gene>
    <name evidence="7" type="ORF">C2G38_2095009</name>
</gene>
<dbReference type="InterPro" id="IPR001503">
    <property type="entry name" value="Glyco_trans_10"/>
</dbReference>
<dbReference type="Proteomes" id="UP000266673">
    <property type="component" value="Unassembled WGS sequence"/>
</dbReference>
<evidence type="ECO:0000256" key="5">
    <source>
        <dbReference type="RuleBase" id="RU003832"/>
    </source>
</evidence>
<evidence type="ECO:0000313" key="7">
    <source>
        <dbReference type="EMBL" id="RIB14740.1"/>
    </source>
</evidence>
<evidence type="ECO:0000313" key="8">
    <source>
        <dbReference type="Proteomes" id="UP000266673"/>
    </source>
</evidence>
<evidence type="ECO:0000256" key="3">
    <source>
        <dbReference type="ARBA" id="ARBA00022676"/>
    </source>
</evidence>
<feature type="domain" description="Fucosyltransferase C-terminal" evidence="6">
    <location>
        <begin position="257"/>
        <end position="418"/>
    </location>
</feature>
<keyword evidence="5" id="KW-1133">Transmembrane helix</keyword>
<dbReference type="PANTHER" id="PTHR11929">
    <property type="entry name" value="ALPHA- 1,3 -FUCOSYLTRANSFERASE"/>
    <property type="match status" value="1"/>
</dbReference>
<evidence type="ECO:0000256" key="4">
    <source>
        <dbReference type="ARBA" id="ARBA00022679"/>
    </source>
</evidence>
<dbReference type="UniPathway" id="UPA00378"/>
<dbReference type="STRING" id="44941.A0A397UWW9"/>
<dbReference type="GO" id="GO:0046920">
    <property type="term" value="F:alpha-(1-&gt;3)-fucosyltransferase activity"/>
    <property type="evidence" value="ECO:0007669"/>
    <property type="project" value="TreeGrafter"/>
</dbReference>
<keyword evidence="5" id="KW-0812">Transmembrane</keyword>
<evidence type="ECO:0000259" key="6">
    <source>
        <dbReference type="Pfam" id="PF00852"/>
    </source>
</evidence>
<name>A0A397UWW9_9GLOM</name>
<comment type="pathway">
    <text evidence="1">Protein modification; protein glycosylation.</text>
</comment>
<dbReference type="EC" id="2.4.1.-" evidence="5"/>
<proteinExistence type="inferred from homology"/>
<feature type="transmembrane region" description="Helical" evidence="5">
    <location>
        <begin position="43"/>
        <end position="62"/>
    </location>
</feature>
<keyword evidence="8" id="KW-1185">Reference proteome</keyword>
<dbReference type="AlphaFoldDB" id="A0A397UWW9"/>
<organism evidence="7 8">
    <name type="scientific">Gigaspora rosea</name>
    <dbReference type="NCBI Taxonomy" id="44941"/>
    <lineage>
        <taxon>Eukaryota</taxon>
        <taxon>Fungi</taxon>
        <taxon>Fungi incertae sedis</taxon>
        <taxon>Mucoromycota</taxon>
        <taxon>Glomeromycotina</taxon>
        <taxon>Glomeromycetes</taxon>
        <taxon>Diversisporales</taxon>
        <taxon>Gigasporaceae</taxon>
        <taxon>Gigaspora</taxon>
    </lineage>
</organism>
<dbReference type="OrthoDB" id="427096at2759"/>
<keyword evidence="5" id="KW-0333">Golgi apparatus</keyword>
<reference evidence="7 8" key="1">
    <citation type="submission" date="2018-06" db="EMBL/GenBank/DDBJ databases">
        <title>Comparative genomics reveals the genomic features of Rhizophagus irregularis, R. cerebriforme, R. diaphanum and Gigaspora rosea, and their symbiotic lifestyle signature.</title>
        <authorList>
            <person name="Morin E."/>
            <person name="San Clemente H."/>
            <person name="Chen E.C.H."/>
            <person name="De La Providencia I."/>
            <person name="Hainaut M."/>
            <person name="Kuo A."/>
            <person name="Kohler A."/>
            <person name="Murat C."/>
            <person name="Tang N."/>
            <person name="Roy S."/>
            <person name="Loubradou J."/>
            <person name="Henrissat B."/>
            <person name="Grigoriev I.V."/>
            <person name="Corradi N."/>
            <person name="Roux C."/>
            <person name="Martin F.M."/>
        </authorList>
    </citation>
    <scope>NUCLEOTIDE SEQUENCE [LARGE SCALE GENOMIC DNA]</scope>
    <source>
        <strain evidence="7 8">DAOM 194757</strain>
    </source>
</reference>
<dbReference type="SUPFAM" id="SSF53756">
    <property type="entry name" value="UDP-Glycosyltransferase/glycogen phosphorylase"/>
    <property type="match status" value="1"/>
</dbReference>
<dbReference type="InterPro" id="IPR055270">
    <property type="entry name" value="Glyco_tran_10_C"/>
</dbReference>
<dbReference type="EMBL" id="QKWP01000800">
    <property type="protein sequence ID" value="RIB14740.1"/>
    <property type="molecule type" value="Genomic_DNA"/>
</dbReference>
<dbReference type="InterPro" id="IPR038577">
    <property type="entry name" value="GT10-like_C_sf"/>
</dbReference>
<keyword evidence="4 5" id="KW-0808">Transferase</keyword>